<dbReference type="GO" id="GO:0016791">
    <property type="term" value="F:phosphatase activity"/>
    <property type="evidence" value="ECO:0007669"/>
    <property type="project" value="TreeGrafter"/>
</dbReference>
<feature type="transmembrane region" description="Helical" evidence="2">
    <location>
        <begin position="90"/>
        <end position="110"/>
    </location>
</feature>
<keyword evidence="2" id="KW-0472">Membrane</keyword>
<evidence type="ECO:0000259" key="3">
    <source>
        <dbReference type="SMART" id="SM00331"/>
    </source>
</evidence>
<evidence type="ECO:0000313" key="5">
    <source>
        <dbReference type="Proteomes" id="UP001165135"/>
    </source>
</evidence>
<dbReference type="Gene3D" id="3.60.40.10">
    <property type="entry name" value="PPM-type phosphatase domain"/>
    <property type="match status" value="1"/>
</dbReference>
<accession>A0A9W6RWJ0</accession>
<dbReference type="SUPFAM" id="SSF81606">
    <property type="entry name" value="PP2C-like"/>
    <property type="match status" value="1"/>
</dbReference>
<dbReference type="Pfam" id="PF07228">
    <property type="entry name" value="SpoIIE"/>
    <property type="match status" value="1"/>
</dbReference>
<evidence type="ECO:0000313" key="4">
    <source>
        <dbReference type="EMBL" id="GLY81205.1"/>
    </source>
</evidence>
<keyword evidence="1" id="KW-0378">Hydrolase</keyword>
<dbReference type="PANTHER" id="PTHR43156:SF2">
    <property type="entry name" value="STAGE II SPORULATION PROTEIN E"/>
    <property type="match status" value="1"/>
</dbReference>
<protein>
    <recommendedName>
        <fullName evidence="3">PPM-type phosphatase domain-containing protein</fullName>
    </recommendedName>
</protein>
<name>A0A9W6RWJ0_9ACTN</name>
<dbReference type="InterPro" id="IPR052016">
    <property type="entry name" value="Bact_Sigma-Reg"/>
</dbReference>
<dbReference type="Proteomes" id="UP001165135">
    <property type="component" value="Unassembled WGS sequence"/>
</dbReference>
<reference evidence="4" key="1">
    <citation type="submission" date="2023-03" db="EMBL/GenBank/DDBJ databases">
        <title>Actinoallomurus iriomotensis NBRC 103681.</title>
        <authorList>
            <person name="Ichikawa N."/>
            <person name="Sato H."/>
            <person name="Tonouchi N."/>
        </authorList>
    </citation>
    <scope>NUCLEOTIDE SEQUENCE</scope>
    <source>
        <strain evidence="4">NBRC 103681</strain>
    </source>
</reference>
<sequence>MHHREAENLFRSPWRPGHMWRLTPILYIVAIVVADALLPANVHLGPLLAVAPALTAMVAGPWTTAFSGLLALLALLFAGRLRGGLSTLNHQVQISALVLITCFLVVYCLLRDRRQRELAQVRSVSEAAQRVVLRPMPARIGPLRVASVYIAAAAEARIGGDLYAVARTDGASRLLIGDVRGKGLAAISDAAAVLCAFREAAHRCVGLPALVGNLEESVTRNLAELGGTDSPHAVEFFITAAVAEVPDDEPVVRLISRGHPPPLVLRGRRVLKPRFQDPAPPLGMTELIASDHSVETLPFRPGDLLVLYTDGVIEARNRSGAFYPLAERLESWQDGDPEALVHHLRTDLLAYVGGRLPDDAAVVVVERADQTPDVGPFPDLSTY</sequence>
<evidence type="ECO:0000256" key="2">
    <source>
        <dbReference type="SAM" id="Phobius"/>
    </source>
</evidence>
<dbReference type="PANTHER" id="PTHR43156">
    <property type="entry name" value="STAGE II SPORULATION PROTEIN E-RELATED"/>
    <property type="match status" value="1"/>
</dbReference>
<organism evidence="4 5">
    <name type="scientific">Actinoallomurus iriomotensis</name>
    <dbReference type="NCBI Taxonomy" id="478107"/>
    <lineage>
        <taxon>Bacteria</taxon>
        <taxon>Bacillati</taxon>
        <taxon>Actinomycetota</taxon>
        <taxon>Actinomycetes</taxon>
        <taxon>Streptosporangiales</taxon>
        <taxon>Thermomonosporaceae</taxon>
        <taxon>Actinoallomurus</taxon>
    </lineage>
</organism>
<dbReference type="InterPro" id="IPR001932">
    <property type="entry name" value="PPM-type_phosphatase-like_dom"/>
</dbReference>
<dbReference type="SMART" id="SM00331">
    <property type="entry name" value="PP2C_SIG"/>
    <property type="match status" value="1"/>
</dbReference>
<gene>
    <name evidence="4" type="ORF">Airi01_094720</name>
</gene>
<feature type="transmembrane region" description="Helical" evidence="2">
    <location>
        <begin position="50"/>
        <end position="78"/>
    </location>
</feature>
<feature type="transmembrane region" description="Helical" evidence="2">
    <location>
        <begin position="20"/>
        <end position="38"/>
    </location>
</feature>
<keyword evidence="2" id="KW-0812">Transmembrane</keyword>
<feature type="domain" description="PPM-type phosphatase" evidence="3">
    <location>
        <begin position="143"/>
        <end position="367"/>
    </location>
</feature>
<evidence type="ECO:0000256" key="1">
    <source>
        <dbReference type="ARBA" id="ARBA00022801"/>
    </source>
</evidence>
<dbReference type="FunFam" id="3.60.40.10:FF:000058">
    <property type="entry name" value="Stage II sporulation protein E"/>
    <property type="match status" value="1"/>
</dbReference>
<proteinExistence type="predicted"/>
<comment type="caution">
    <text evidence="4">The sequence shown here is derived from an EMBL/GenBank/DDBJ whole genome shotgun (WGS) entry which is preliminary data.</text>
</comment>
<dbReference type="InterPro" id="IPR036457">
    <property type="entry name" value="PPM-type-like_dom_sf"/>
</dbReference>
<keyword evidence="2" id="KW-1133">Transmembrane helix</keyword>
<dbReference type="EMBL" id="BSTJ01000017">
    <property type="protein sequence ID" value="GLY81205.1"/>
    <property type="molecule type" value="Genomic_DNA"/>
</dbReference>
<dbReference type="AlphaFoldDB" id="A0A9W6RWJ0"/>